<dbReference type="Proteomes" id="UP000886998">
    <property type="component" value="Unassembled WGS sequence"/>
</dbReference>
<comment type="caution">
    <text evidence="2">The sequence shown here is derived from an EMBL/GenBank/DDBJ whole genome shotgun (WGS) entry which is preliminary data.</text>
</comment>
<evidence type="ECO:0000313" key="2">
    <source>
        <dbReference type="EMBL" id="GFY49964.1"/>
    </source>
</evidence>
<dbReference type="OrthoDB" id="10609038at2759"/>
<dbReference type="EMBL" id="BMAV01007235">
    <property type="protein sequence ID" value="GFY49964.1"/>
    <property type="molecule type" value="Genomic_DNA"/>
</dbReference>
<protein>
    <submittedName>
        <fullName evidence="2">Uncharacterized protein</fullName>
    </submittedName>
</protein>
<sequence length="138" mass="15490">MDSALPQVCELKNGSPPRRDLSQDCIPILYLFITQRRVTTSHRIEHPTFYYFDLSVRILGVEKEKRLNEAANLLFGVSGLRTSRRCQRPVSISGPLGRAPEPPFWNEASRAPHAKGPATLPIPVTKEDENPPNGFINL</sequence>
<accession>A0A8X6XCF2</accession>
<name>A0A8X6XCF2_9ARAC</name>
<proteinExistence type="predicted"/>
<evidence type="ECO:0000313" key="3">
    <source>
        <dbReference type="Proteomes" id="UP000886998"/>
    </source>
</evidence>
<organism evidence="2 3">
    <name type="scientific">Trichonephila inaurata madagascariensis</name>
    <dbReference type="NCBI Taxonomy" id="2747483"/>
    <lineage>
        <taxon>Eukaryota</taxon>
        <taxon>Metazoa</taxon>
        <taxon>Ecdysozoa</taxon>
        <taxon>Arthropoda</taxon>
        <taxon>Chelicerata</taxon>
        <taxon>Arachnida</taxon>
        <taxon>Araneae</taxon>
        <taxon>Araneomorphae</taxon>
        <taxon>Entelegynae</taxon>
        <taxon>Araneoidea</taxon>
        <taxon>Nephilidae</taxon>
        <taxon>Trichonephila</taxon>
        <taxon>Trichonephila inaurata</taxon>
    </lineage>
</organism>
<keyword evidence="3" id="KW-1185">Reference proteome</keyword>
<evidence type="ECO:0000256" key="1">
    <source>
        <dbReference type="SAM" id="MobiDB-lite"/>
    </source>
</evidence>
<feature type="region of interest" description="Disordered" evidence="1">
    <location>
        <begin position="91"/>
        <end position="138"/>
    </location>
</feature>
<dbReference type="AlphaFoldDB" id="A0A8X6XCF2"/>
<reference evidence="2" key="1">
    <citation type="submission" date="2020-08" db="EMBL/GenBank/DDBJ databases">
        <title>Multicomponent nature underlies the extraordinary mechanical properties of spider dragline silk.</title>
        <authorList>
            <person name="Kono N."/>
            <person name="Nakamura H."/>
            <person name="Mori M."/>
            <person name="Yoshida Y."/>
            <person name="Ohtoshi R."/>
            <person name="Malay A.D."/>
            <person name="Moran D.A.P."/>
            <person name="Tomita M."/>
            <person name="Numata K."/>
            <person name="Arakawa K."/>
        </authorList>
    </citation>
    <scope>NUCLEOTIDE SEQUENCE</scope>
</reference>
<gene>
    <name evidence="2" type="ORF">TNIN_30671</name>
</gene>